<evidence type="ECO:0000313" key="2">
    <source>
        <dbReference type="EMBL" id="SIP74666.1"/>
    </source>
</evidence>
<protein>
    <submittedName>
        <fullName evidence="2">Uncharacterized protein</fullName>
    </submittedName>
</protein>
<accession>A0A1N6N0P1</accession>
<keyword evidence="4" id="KW-1185">Reference proteome</keyword>
<evidence type="ECO:0000313" key="3">
    <source>
        <dbReference type="Proteomes" id="UP000196435"/>
    </source>
</evidence>
<dbReference type="OrthoDB" id="2989116at2"/>
<evidence type="ECO:0000313" key="4">
    <source>
        <dbReference type="Proteomes" id="UP000224871"/>
    </source>
</evidence>
<dbReference type="EMBL" id="FTLG01000220">
    <property type="protein sequence ID" value="SIP74666.1"/>
    <property type="molecule type" value="Genomic_DNA"/>
</dbReference>
<organism evidence="2 3">
    <name type="scientific">Xenorhabdus innexi</name>
    <dbReference type="NCBI Taxonomy" id="290109"/>
    <lineage>
        <taxon>Bacteria</taxon>
        <taxon>Pseudomonadati</taxon>
        <taxon>Pseudomonadota</taxon>
        <taxon>Gammaproteobacteria</taxon>
        <taxon>Enterobacterales</taxon>
        <taxon>Morganellaceae</taxon>
        <taxon>Xenorhabdus</taxon>
    </lineage>
</organism>
<sequence length="100" mass="11724">MGLDIHFYSSDENKKCDHDVQVGHFKKIYPLFYWLNKNVQSVGNCEDIFIPKHKLEQLLADLNKLTKDNCSEIFPTTAESIFVSTAYDECYWLDVEEIKD</sequence>
<proteinExistence type="predicted"/>
<reference evidence="3" key="2">
    <citation type="submission" date="2016-12" db="EMBL/GenBank/DDBJ databases">
        <authorList>
            <person name="Gaudriault S."/>
        </authorList>
    </citation>
    <scope>NUCLEOTIDE SEQUENCE [LARGE SCALE GENOMIC DNA]</scope>
    <source>
        <strain evidence="3">HGB1681 (deposited as PTA-6826 in the American Type Culture Collection)</strain>
    </source>
</reference>
<dbReference type="Proteomes" id="UP000224871">
    <property type="component" value="Unassembled WGS sequence"/>
</dbReference>
<evidence type="ECO:0000313" key="1">
    <source>
        <dbReference type="EMBL" id="PHM27827.1"/>
    </source>
</evidence>
<dbReference type="AlphaFoldDB" id="A0A1N6N0P1"/>
<reference evidence="2" key="1">
    <citation type="submission" date="2016-12" db="EMBL/GenBank/DDBJ databases">
        <authorList>
            <person name="Song W.-J."/>
            <person name="Kurnit D.M."/>
        </authorList>
    </citation>
    <scope>NUCLEOTIDE SEQUENCE [LARGE SCALE GENOMIC DNA]</scope>
    <source>
        <strain evidence="2">HGB1681</strain>
    </source>
</reference>
<dbReference type="Proteomes" id="UP000196435">
    <property type="component" value="Unassembled WGS sequence"/>
</dbReference>
<reference evidence="1 4" key="3">
    <citation type="journal article" date="2017" name="Nat. Microbiol.">
        <title>Natural product diversity associated with the nematode symbionts Photorhabdus and Xenorhabdus.</title>
        <authorList>
            <person name="Tobias N.J."/>
            <person name="Wolff H."/>
            <person name="Djahanschiri B."/>
            <person name="Grundmann F."/>
            <person name="Kronenwerth M."/>
            <person name="Shi Y.M."/>
            <person name="Simonyi S."/>
            <person name="Grun P."/>
            <person name="Shapiro-Ilan D."/>
            <person name="Pidot S.J."/>
            <person name="Stinear T.P."/>
            <person name="Ebersberger I."/>
            <person name="Bode H.B."/>
        </authorList>
    </citation>
    <scope>NUCLEOTIDE SEQUENCE [LARGE SCALE GENOMIC DNA]</scope>
    <source>
        <strain evidence="1 4">DSM 16336</strain>
    </source>
</reference>
<gene>
    <name evidence="1" type="ORF">Xinn_03912</name>
    <name evidence="2" type="ORF">XIS1_750007</name>
</gene>
<name>A0A1N6N0P1_9GAMM</name>
<dbReference type="RefSeq" id="WP_086954018.1">
    <property type="nucleotide sequence ID" value="NZ_CAWNQC010000007.1"/>
</dbReference>
<dbReference type="EMBL" id="NIBU01000104">
    <property type="protein sequence ID" value="PHM27827.1"/>
    <property type="molecule type" value="Genomic_DNA"/>
</dbReference>